<comment type="similarity">
    <text evidence="2">Belongs to the SdhE FAD assembly factor family.</text>
</comment>
<dbReference type="GO" id="GO:0005737">
    <property type="term" value="C:cytoplasm"/>
    <property type="evidence" value="ECO:0007669"/>
    <property type="project" value="UniProtKB-SubCell"/>
</dbReference>
<dbReference type="RefSeq" id="WP_369801201.1">
    <property type="nucleotide sequence ID" value="NZ_AP018052.1"/>
</dbReference>
<evidence type="ECO:0000256" key="1">
    <source>
        <dbReference type="ARBA" id="ARBA00004496"/>
    </source>
</evidence>
<evidence type="ECO:0000256" key="2">
    <source>
        <dbReference type="ARBA" id="ARBA00008571"/>
    </source>
</evidence>
<keyword evidence="5" id="KW-0143">Chaperone</keyword>
<dbReference type="GO" id="GO:0006105">
    <property type="term" value="P:succinate metabolic process"/>
    <property type="evidence" value="ECO:0007669"/>
    <property type="project" value="TreeGrafter"/>
</dbReference>
<dbReference type="Proteomes" id="UP000218765">
    <property type="component" value="Chromosome"/>
</dbReference>
<dbReference type="Pfam" id="PF03937">
    <property type="entry name" value="Sdh5"/>
    <property type="match status" value="1"/>
</dbReference>
<evidence type="ECO:0000256" key="5">
    <source>
        <dbReference type="ARBA" id="ARBA00023186"/>
    </source>
</evidence>
<dbReference type="PANTHER" id="PTHR39585">
    <property type="entry name" value="FAD ASSEMBLY FACTOR SDHE"/>
    <property type="match status" value="1"/>
</dbReference>
<name>A0A1Z4VSA8_9GAMM</name>
<evidence type="ECO:0000256" key="4">
    <source>
        <dbReference type="ARBA" id="ARBA00022490"/>
    </source>
</evidence>
<keyword evidence="4" id="KW-0963">Cytoplasm</keyword>
<organism evidence="6 7">
    <name type="scientific">Thiohalobacter thiocyanaticus</name>
    <dbReference type="NCBI Taxonomy" id="585455"/>
    <lineage>
        <taxon>Bacteria</taxon>
        <taxon>Pseudomonadati</taxon>
        <taxon>Pseudomonadota</taxon>
        <taxon>Gammaproteobacteria</taxon>
        <taxon>Thiohalobacterales</taxon>
        <taxon>Thiohalobacteraceae</taxon>
        <taxon>Thiohalobacter</taxon>
    </lineage>
</organism>
<dbReference type="EMBL" id="AP018052">
    <property type="protein sequence ID" value="BAZ94516.1"/>
    <property type="molecule type" value="Genomic_DNA"/>
</dbReference>
<dbReference type="Gene3D" id="1.10.150.250">
    <property type="entry name" value="Flavinator of succinate dehydrogenase"/>
    <property type="match status" value="1"/>
</dbReference>
<dbReference type="InterPro" id="IPR050531">
    <property type="entry name" value="SdhE_FAD_assembly_factor"/>
</dbReference>
<evidence type="ECO:0000313" key="7">
    <source>
        <dbReference type="Proteomes" id="UP000218765"/>
    </source>
</evidence>
<dbReference type="AlphaFoldDB" id="A0A1Z4VSA8"/>
<evidence type="ECO:0000313" key="6">
    <source>
        <dbReference type="EMBL" id="BAZ94516.1"/>
    </source>
</evidence>
<accession>A0A1Z4VSA8</accession>
<sequence>MMTASDNRRARLLWQCRRGMRELDLMLLAYVDSRYHELDAAGVQRLEQLLEYPDQVLLEVLMGRQPPADPALAELARAIRAAAGSHDG</sequence>
<reference evidence="6 7" key="1">
    <citation type="submission" date="2017-05" db="EMBL/GenBank/DDBJ databases">
        <title>Thiocyanate degradation by Thiohalobacter thiocyanaticus FOKN1.</title>
        <authorList>
            <person name="Oshiki M."/>
            <person name="Fukushima T."/>
            <person name="Kawano S."/>
            <person name="Nakagawa J."/>
        </authorList>
    </citation>
    <scope>NUCLEOTIDE SEQUENCE [LARGE SCALE GENOMIC DNA]</scope>
    <source>
        <strain evidence="6 7">FOKN1</strain>
    </source>
</reference>
<dbReference type="InterPro" id="IPR036714">
    <property type="entry name" value="SDH_sf"/>
</dbReference>
<proteinExistence type="inferred from homology"/>
<dbReference type="KEGG" id="ttc:FOKN1_2136"/>
<gene>
    <name evidence="6" type="ORF">FOKN1_2136</name>
</gene>
<evidence type="ECO:0000256" key="3">
    <source>
        <dbReference type="ARBA" id="ARBA00019418"/>
    </source>
</evidence>
<protein>
    <recommendedName>
        <fullName evidence="3">FAD assembly factor SdhE</fullName>
    </recommendedName>
</protein>
<comment type="subcellular location">
    <subcellularLocation>
        <location evidence="1">Cytoplasm</location>
    </subcellularLocation>
</comment>
<keyword evidence="7" id="KW-1185">Reference proteome</keyword>
<dbReference type="InterPro" id="IPR005631">
    <property type="entry name" value="SDH"/>
</dbReference>
<dbReference type="PANTHER" id="PTHR39585:SF1">
    <property type="entry name" value="FAD ASSEMBLY FACTOR SDHE"/>
    <property type="match status" value="1"/>
</dbReference>
<dbReference type="SUPFAM" id="SSF109910">
    <property type="entry name" value="YgfY-like"/>
    <property type="match status" value="1"/>
</dbReference>